<dbReference type="AlphaFoldDB" id="A0A375AGH6"/>
<gene>
    <name evidence="1" type="ORF">DAQ1742_03928</name>
</gene>
<reference evidence="1 2" key="1">
    <citation type="submission" date="2016-09" db="EMBL/GenBank/DDBJ databases">
        <authorList>
            <person name="Reverchon S."/>
            <person name="Nasser W."/>
            <person name="Leonard S."/>
            <person name="Brochier C."/>
            <person name="Duprey A."/>
        </authorList>
    </citation>
    <scope>NUCLEOTIDE SEQUENCE [LARGE SCALE GENOMIC DNA]</scope>
    <source>
        <strain evidence="1 2">174/2</strain>
    </source>
</reference>
<sequence length="65" mass="7051">MASKGKRSSLNKQRIINPITSTLAAECGRAITKIVRKTVSHHQGHYVIGAVFQGGKPRVLHVMAT</sequence>
<organism evidence="1 2">
    <name type="scientific">Dickeya aquatica</name>
    <dbReference type="NCBI Taxonomy" id="1401087"/>
    <lineage>
        <taxon>Bacteria</taxon>
        <taxon>Pseudomonadati</taxon>
        <taxon>Pseudomonadota</taxon>
        <taxon>Gammaproteobacteria</taxon>
        <taxon>Enterobacterales</taxon>
        <taxon>Pectobacteriaceae</taxon>
        <taxon>Dickeya</taxon>
    </lineage>
</organism>
<dbReference type="KEGG" id="daq:DAQ1742_03928"/>
<name>A0A375AGH6_9GAMM</name>
<protein>
    <submittedName>
        <fullName evidence="1">Uncharacterized protein</fullName>
    </submittedName>
</protein>
<evidence type="ECO:0000313" key="2">
    <source>
        <dbReference type="Proteomes" id="UP000294820"/>
    </source>
</evidence>
<keyword evidence="2" id="KW-1185">Reference proteome</keyword>
<proteinExistence type="predicted"/>
<evidence type="ECO:0000313" key="1">
    <source>
        <dbReference type="EMBL" id="SLM64709.1"/>
    </source>
</evidence>
<dbReference type="EMBL" id="LT615367">
    <property type="protein sequence ID" value="SLM64709.1"/>
    <property type="molecule type" value="Genomic_DNA"/>
</dbReference>
<accession>A0A375AGH6</accession>
<dbReference type="Proteomes" id="UP000294820">
    <property type="component" value="Chromosome 1"/>
</dbReference>